<sequence>MVEASPFHTGALKETKKKFEKFVDFEIAVLTESDDKEINFFDNTAFNGSGGTGNSIFQEKSVHYEGLKPEVRTTMKLDTLLKTNNMDYVDYLKLDVQYNRVLAMMIECLIKGEAYGSEPFDENEGGVGLAKRCAVKIVGRSSGGGKKGSTTSGVGGNIEAQELYRYERLTPLDQTAISKSIAEGKYGDIQLLCSGMGKELYVDPGSSYRVEDKVIKLAPIEAVKNALSSKTWTDTDSKSSMMVFNFLGGDELIIGEVLMACDMLVDGLNLPATMKVKFNSISYADVPSDECHVTVLSVGGIGDGVGGASSSEEADIDQSVAKGELYDRDGKWFTVARKDMITN</sequence>
<evidence type="ECO:0000313" key="2">
    <source>
        <dbReference type="Proteomes" id="UP001530293"/>
    </source>
</evidence>
<dbReference type="Proteomes" id="UP001530293">
    <property type="component" value="Unassembled WGS sequence"/>
</dbReference>
<proteinExistence type="predicted"/>
<comment type="caution">
    <text evidence="1">The sequence shown here is derived from an EMBL/GenBank/DDBJ whole genome shotgun (WGS) entry which is preliminary data.</text>
</comment>
<organism evidence="1 2">
    <name type="scientific">Discostella pseudostelligera</name>
    <dbReference type="NCBI Taxonomy" id="259834"/>
    <lineage>
        <taxon>Eukaryota</taxon>
        <taxon>Sar</taxon>
        <taxon>Stramenopiles</taxon>
        <taxon>Ochrophyta</taxon>
        <taxon>Bacillariophyta</taxon>
        <taxon>Coscinodiscophyceae</taxon>
        <taxon>Thalassiosirophycidae</taxon>
        <taxon>Stephanodiscales</taxon>
        <taxon>Stephanodiscaceae</taxon>
        <taxon>Discostella</taxon>
    </lineage>
</organism>
<gene>
    <name evidence="1" type="ORF">ACHAWU_004065</name>
</gene>
<name>A0ABD3MK28_9STRA</name>
<dbReference type="EMBL" id="JALLBG020000108">
    <property type="protein sequence ID" value="KAL3764253.1"/>
    <property type="molecule type" value="Genomic_DNA"/>
</dbReference>
<protein>
    <recommendedName>
        <fullName evidence="3">Major capsid protein</fullName>
    </recommendedName>
</protein>
<dbReference type="AlphaFoldDB" id="A0ABD3MK28"/>
<accession>A0ABD3MK28</accession>
<reference evidence="1 2" key="1">
    <citation type="submission" date="2024-10" db="EMBL/GenBank/DDBJ databases">
        <title>Updated reference genomes for cyclostephanoid diatoms.</title>
        <authorList>
            <person name="Roberts W.R."/>
            <person name="Alverson A.J."/>
        </authorList>
    </citation>
    <scope>NUCLEOTIDE SEQUENCE [LARGE SCALE GENOMIC DNA]</scope>
    <source>
        <strain evidence="1 2">AJA232-27</strain>
    </source>
</reference>
<evidence type="ECO:0000313" key="1">
    <source>
        <dbReference type="EMBL" id="KAL3764253.1"/>
    </source>
</evidence>
<keyword evidence="2" id="KW-1185">Reference proteome</keyword>
<evidence type="ECO:0008006" key="3">
    <source>
        <dbReference type="Google" id="ProtNLM"/>
    </source>
</evidence>